<keyword evidence="1" id="KW-0479">Metal-binding</keyword>
<evidence type="ECO:0000256" key="1">
    <source>
        <dbReference type="PROSITE-ProRule" id="PRU00094"/>
    </source>
</evidence>
<dbReference type="Pfam" id="PF00320">
    <property type="entry name" value="GATA"/>
    <property type="match status" value="1"/>
</dbReference>
<dbReference type="InterPro" id="IPR000679">
    <property type="entry name" value="Znf_GATA"/>
</dbReference>
<feature type="compositionally biased region" description="Low complexity" evidence="2">
    <location>
        <begin position="392"/>
        <end position="401"/>
    </location>
</feature>
<dbReference type="GeneID" id="16076837"/>
<dbReference type="EMBL" id="GL832960">
    <property type="protein sequence ID" value="EGD82068.1"/>
    <property type="molecule type" value="Genomic_DNA"/>
</dbReference>
<feature type="region of interest" description="Disordered" evidence="2">
    <location>
        <begin position="131"/>
        <end position="166"/>
    </location>
</feature>
<feature type="region of interest" description="Disordered" evidence="2">
    <location>
        <begin position="350"/>
        <end position="412"/>
    </location>
</feature>
<name>F2U374_SALR5</name>
<dbReference type="KEGG" id="sre:PTSG_02749"/>
<dbReference type="AlphaFoldDB" id="F2U374"/>
<dbReference type="Gene3D" id="3.30.50.10">
    <property type="entry name" value="Erythroid Transcription Factor GATA-1, subunit A"/>
    <property type="match status" value="1"/>
</dbReference>
<feature type="compositionally biased region" description="Low complexity" evidence="2">
    <location>
        <begin position="280"/>
        <end position="294"/>
    </location>
</feature>
<keyword evidence="5" id="KW-1185">Reference proteome</keyword>
<protein>
    <recommendedName>
        <fullName evidence="3">GATA-type domain-containing protein</fullName>
    </recommendedName>
</protein>
<accession>F2U374</accession>
<feature type="compositionally biased region" description="Basic residues" evidence="2">
    <location>
        <begin position="363"/>
        <end position="377"/>
    </location>
</feature>
<keyword evidence="1" id="KW-0863">Zinc-finger</keyword>
<dbReference type="SUPFAM" id="SSF57716">
    <property type="entry name" value="Glucocorticoid receptor-like (DNA-binding domain)"/>
    <property type="match status" value="1"/>
</dbReference>
<evidence type="ECO:0000313" key="5">
    <source>
        <dbReference type="Proteomes" id="UP000007799"/>
    </source>
</evidence>
<dbReference type="OrthoDB" id="2162994at2759"/>
<keyword evidence="1" id="KW-0862">Zinc</keyword>
<dbReference type="PANTHER" id="PTHR47341">
    <property type="entry name" value="GATA-TYPE ZINC FINGER PROTEIN 1"/>
    <property type="match status" value="1"/>
</dbReference>
<dbReference type="PANTHER" id="PTHR47341:SF1">
    <property type="entry name" value="GATA-TYPE ZINC FINGER PROTEIN 1"/>
    <property type="match status" value="1"/>
</dbReference>
<dbReference type="InParanoid" id="F2U374"/>
<feature type="region of interest" description="Disordered" evidence="2">
    <location>
        <begin position="280"/>
        <end position="314"/>
    </location>
</feature>
<dbReference type="CDD" id="cd00202">
    <property type="entry name" value="ZnF_GATA"/>
    <property type="match status" value="1"/>
</dbReference>
<feature type="region of interest" description="Disordered" evidence="2">
    <location>
        <begin position="68"/>
        <end position="102"/>
    </location>
</feature>
<dbReference type="PROSITE" id="PS50114">
    <property type="entry name" value="GATA_ZN_FINGER_2"/>
    <property type="match status" value="1"/>
</dbReference>
<dbReference type="GO" id="GO:0005634">
    <property type="term" value="C:nucleus"/>
    <property type="evidence" value="ECO:0007669"/>
    <property type="project" value="TreeGrafter"/>
</dbReference>
<dbReference type="InterPro" id="IPR013088">
    <property type="entry name" value="Znf_NHR/GATA"/>
</dbReference>
<dbReference type="Proteomes" id="UP000007799">
    <property type="component" value="Unassembled WGS sequence"/>
</dbReference>
<dbReference type="RefSeq" id="XP_004996251.1">
    <property type="nucleotide sequence ID" value="XM_004996194.1"/>
</dbReference>
<feature type="domain" description="GATA-type" evidence="3">
    <location>
        <begin position="411"/>
        <end position="449"/>
    </location>
</feature>
<gene>
    <name evidence="4" type="ORF">PTSG_02749</name>
</gene>
<reference evidence="4" key="1">
    <citation type="submission" date="2009-08" db="EMBL/GenBank/DDBJ databases">
        <title>Annotation of Salpingoeca rosetta.</title>
        <authorList>
            <consortium name="The Broad Institute Genome Sequencing Platform"/>
            <person name="Russ C."/>
            <person name="Cuomo C."/>
            <person name="Burger G."/>
            <person name="Gray M.W."/>
            <person name="Holland P.W.H."/>
            <person name="King N."/>
            <person name="Lang F.B.F."/>
            <person name="Roger A.J."/>
            <person name="Ruiz-Trillo I."/>
            <person name="Young S.K."/>
            <person name="Zeng Q."/>
            <person name="Gargeya S."/>
            <person name="Alvarado L."/>
            <person name="Berlin A."/>
            <person name="Chapman S.B."/>
            <person name="Chen Z."/>
            <person name="Freedman E."/>
            <person name="Gellesch M."/>
            <person name="Goldberg J."/>
            <person name="Griggs A."/>
            <person name="Gujja S."/>
            <person name="Heilman E."/>
            <person name="Heiman D."/>
            <person name="Howarth C."/>
            <person name="Mehta T."/>
            <person name="Neiman D."/>
            <person name="Pearson M."/>
            <person name="Roberts A."/>
            <person name="Saif S."/>
            <person name="Shea T."/>
            <person name="Shenoy N."/>
            <person name="Sisk P."/>
            <person name="Stolte C."/>
            <person name="Sykes S."/>
            <person name="White J."/>
            <person name="Yandava C."/>
            <person name="Haas B."/>
            <person name="Nusbaum C."/>
            <person name="Birren B."/>
        </authorList>
    </citation>
    <scope>NUCLEOTIDE SEQUENCE [LARGE SCALE GENOMIC DNA]</scope>
    <source>
        <strain evidence="4">ATCC 50818</strain>
    </source>
</reference>
<dbReference type="GO" id="GO:0006357">
    <property type="term" value="P:regulation of transcription by RNA polymerase II"/>
    <property type="evidence" value="ECO:0007669"/>
    <property type="project" value="TreeGrafter"/>
</dbReference>
<dbReference type="STRING" id="946362.F2U374"/>
<dbReference type="SMART" id="SM00401">
    <property type="entry name" value="ZnF_GATA"/>
    <property type="match status" value="1"/>
</dbReference>
<organism evidence="5">
    <name type="scientific">Salpingoeca rosetta (strain ATCC 50818 / BSB-021)</name>
    <dbReference type="NCBI Taxonomy" id="946362"/>
    <lineage>
        <taxon>Eukaryota</taxon>
        <taxon>Choanoflagellata</taxon>
        <taxon>Craspedida</taxon>
        <taxon>Salpingoecidae</taxon>
        <taxon>Salpingoeca</taxon>
    </lineage>
</organism>
<evidence type="ECO:0000256" key="2">
    <source>
        <dbReference type="SAM" id="MobiDB-lite"/>
    </source>
</evidence>
<dbReference type="GO" id="GO:0043565">
    <property type="term" value="F:sequence-specific DNA binding"/>
    <property type="evidence" value="ECO:0007669"/>
    <property type="project" value="InterPro"/>
</dbReference>
<dbReference type="GO" id="GO:0007283">
    <property type="term" value="P:spermatogenesis"/>
    <property type="evidence" value="ECO:0007669"/>
    <property type="project" value="TreeGrafter"/>
</dbReference>
<evidence type="ECO:0000259" key="3">
    <source>
        <dbReference type="PROSITE" id="PS50114"/>
    </source>
</evidence>
<proteinExistence type="predicted"/>
<feature type="compositionally biased region" description="Low complexity" evidence="2">
    <location>
        <begin position="72"/>
        <end position="89"/>
    </location>
</feature>
<sequence length="496" mass="53184">MVLPNGGFSPHPNVHVPAVHHDATAVQPDHIDDHHETLTGFEPSATYLATRADTTSKTSSTAALKKFVEGESTSSGRCSVSSAVSRDPSQSPPSAPSSPHVAARALPLDRLDKKQQQRQQLASLAAAMDAPAPKYRHQQHHLSMSDVDEEPSTPEEDKTPSSADSLDSTVNAAFFSPISPSALETSTAVVKKDVKKIAAELAAPTAAITTKKTDPVTVLTAPLRTKRRKPLRPFHMTRAEFDQAKGISIAFQPLKKQPFAITSRNDYQVGSAGLYSQLTAAPRPTLPKRAAAATKTRRASAKTATKPAPPVPGLKTLKKKQELQELQRQILAEKKAAAAAAAAAARKEAAAAKASKKAPTLAQRKKQQQQQPKKKKQIGAAGGTAAARRKSSNSSAGSKARTPSYPAGSRTNPNKRCKCCGCNTTPLWRDFGPNLPLCNACGIRFKKYGCVCRECIYVPCKQESSLSYCKRCKAKRSYLRRPTATELKALDSSVSK</sequence>
<evidence type="ECO:0000313" key="4">
    <source>
        <dbReference type="EMBL" id="EGD82068.1"/>
    </source>
</evidence>
<dbReference type="GO" id="GO:0008270">
    <property type="term" value="F:zinc ion binding"/>
    <property type="evidence" value="ECO:0007669"/>
    <property type="project" value="UniProtKB-KW"/>
</dbReference>
<dbReference type="eggNOG" id="KOG1601">
    <property type="taxonomic scope" value="Eukaryota"/>
</dbReference>
<dbReference type="InterPro" id="IPR053116">
    <property type="entry name" value="GATA-type_Znf_Regulator"/>
</dbReference>